<proteinExistence type="predicted"/>
<dbReference type="EMBL" id="AAMD01000180">
    <property type="protein sequence ID" value="EAU63156.1"/>
    <property type="molecule type" value="Genomic_DNA"/>
</dbReference>
<accession>Q08RP5</accession>
<protein>
    <recommendedName>
        <fullName evidence="3">KAP NTPase domain-containing protein</fullName>
    </recommendedName>
</protein>
<evidence type="ECO:0000313" key="2">
    <source>
        <dbReference type="Proteomes" id="UP000032702"/>
    </source>
</evidence>
<gene>
    <name evidence="1" type="ORF">STIAU_6460</name>
</gene>
<dbReference type="NCBIfam" id="NF047389">
    <property type="entry name" value="ATPase_Sll1717"/>
    <property type="match status" value="1"/>
</dbReference>
<reference evidence="1 2" key="1">
    <citation type="submission" date="2006-04" db="EMBL/GenBank/DDBJ databases">
        <authorList>
            <person name="Nierman W.C."/>
        </authorList>
    </citation>
    <scope>NUCLEOTIDE SEQUENCE [LARGE SCALE GENOMIC DNA]</scope>
    <source>
        <strain evidence="1 2">DW4/3-1</strain>
    </source>
</reference>
<dbReference type="AlphaFoldDB" id="Q08RP5"/>
<dbReference type="Proteomes" id="UP000032702">
    <property type="component" value="Unassembled WGS sequence"/>
</dbReference>
<organism evidence="1 2">
    <name type="scientific">Stigmatella aurantiaca (strain DW4/3-1)</name>
    <dbReference type="NCBI Taxonomy" id="378806"/>
    <lineage>
        <taxon>Bacteria</taxon>
        <taxon>Pseudomonadati</taxon>
        <taxon>Myxococcota</taxon>
        <taxon>Myxococcia</taxon>
        <taxon>Myxococcales</taxon>
        <taxon>Cystobacterineae</taxon>
        <taxon>Archangiaceae</taxon>
        <taxon>Stigmatella</taxon>
    </lineage>
</organism>
<evidence type="ECO:0008006" key="3">
    <source>
        <dbReference type="Google" id="ProtNLM"/>
    </source>
</evidence>
<evidence type="ECO:0000313" key="1">
    <source>
        <dbReference type="EMBL" id="EAU63156.1"/>
    </source>
</evidence>
<dbReference type="InterPro" id="IPR059206">
    <property type="entry name" value="Sll1717-like"/>
</dbReference>
<sequence length="443" mass="51085">MIAEHERARKSVVIELSPEDYSYELLAKTMLPEERGSWAKHGAYTAAWKHLLYVLVMKEAVRQGAAIKTGAEAKIYEYLRDKHKHTETNPVGMLISYLKRLEGIKIGNFEASLKARELQQLYSLEELAPLLEPLNSLCKRRRVVVLIDELDKGWDKSEDAVAFVAGLFQASVAITQQTPHLRVLISLRRELYESIPALYDDAQKVRDIIQTIEWDEPQLLDLIARRIAHSLPDTTKLSPESRWNIVFSETLDYRKTKSFNYLVDRTLYRPREMIQLAILIREHMVDSNHGLPADYQIISEAEVGYSEERLKDIASEYRFQYPGLRSVFDTFRGLRYNFDRSDLELHCLSIATGEMKVDSDAKTWCADMDPEEMIKTLWHVGFIRARAVGGLKARRRSGSSYLGSHQITSLGLSNIQHFHVHPMFRAFLGMKEAKEQKNENEII</sequence>
<dbReference type="PATRIC" id="fig|378806.16.peg.2026"/>
<comment type="caution">
    <text evidence="1">The sequence shown here is derived from an EMBL/GenBank/DDBJ whole genome shotgun (WGS) entry which is preliminary data.</text>
</comment>
<name>Q08RP5_STIAD</name>